<accession>A0A182VT55</accession>
<name>A0A182VT55_9DIPT</name>
<keyword evidence="6" id="KW-1185">Reference proteome</keyword>
<feature type="binding site" evidence="1">
    <location>
        <position position="16"/>
    </location>
    <ligand>
        <name>Zn(2+)</name>
        <dbReference type="ChEBI" id="CHEBI:29105"/>
    </ligand>
</feature>
<dbReference type="Proteomes" id="UP000075920">
    <property type="component" value="Unassembled WGS sequence"/>
</dbReference>
<dbReference type="PROSITE" id="PS00028">
    <property type="entry name" value="ZINC_FINGER_C2H2_1"/>
    <property type="match status" value="2"/>
</dbReference>
<evidence type="ECO:0000256" key="1">
    <source>
        <dbReference type="PROSITE-ProRule" id="PRU01263"/>
    </source>
</evidence>
<keyword evidence="3" id="KW-1133">Transmembrane helix</keyword>
<evidence type="ECO:0000313" key="5">
    <source>
        <dbReference type="EnsemblMetazoa" id="AMIN001245-PA"/>
    </source>
</evidence>
<protein>
    <recommendedName>
        <fullName evidence="4">ZAD domain-containing protein</fullName>
    </recommendedName>
</protein>
<dbReference type="VEuPathDB" id="VectorBase:AMIN001245"/>
<feature type="domain" description="ZAD" evidence="4">
    <location>
        <begin position="14"/>
        <end position="94"/>
    </location>
</feature>
<dbReference type="SMART" id="SM00868">
    <property type="entry name" value="zf-AD"/>
    <property type="match status" value="1"/>
</dbReference>
<dbReference type="STRING" id="112268.A0A182VT55"/>
<keyword evidence="3" id="KW-0472">Membrane</keyword>
<dbReference type="SUPFAM" id="SSF57716">
    <property type="entry name" value="Glucocorticoid receptor-like (DNA-binding domain)"/>
    <property type="match status" value="1"/>
</dbReference>
<feature type="binding site" evidence="1">
    <location>
        <position position="67"/>
    </location>
    <ligand>
        <name>Zn(2+)</name>
        <dbReference type="ChEBI" id="CHEBI:29105"/>
    </ligand>
</feature>
<reference evidence="6" key="1">
    <citation type="submission" date="2013-03" db="EMBL/GenBank/DDBJ databases">
        <title>The Genome Sequence of Anopheles minimus MINIMUS1.</title>
        <authorList>
            <consortium name="The Broad Institute Genomics Platform"/>
            <person name="Neafsey D.E."/>
            <person name="Walton C."/>
            <person name="Walker B."/>
            <person name="Young S.K."/>
            <person name="Zeng Q."/>
            <person name="Gargeya S."/>
            <person name="Fitzgerald M."/>
            <person name="Haas B."/>
            <person name="Abouelleil A."/>
            <person name="Allen A.W."/>
            <person name="Alvarado L."/>
            <person name="Arachchi H.M."/>
            <person name="Berlin A.M."/>
            <person name="Chapman S.B."/>
            <person name="Gainer-Dewar J."/>
            <person name="Goldberg J."/>
            <person name="Griggs A."/>
            <person name="Gujja S."/>
            <person name="Hansen M."/>
            <person name="Howarth C."/>
            <person name="Imamovic A."/>
            <person name="Ireland A."/>
            <person name="Larimer J."/>
            <person name="McCowan C."/>
            <person name="Murphy C."/>
            <person name="Pearson M."/>
            <person name="Poon T.W."/>
            <person name="Priest M."/>
            <person name="Roberts A."/>
            <person name="Saif S."/>
            <person name="Shea T."/>
            <person name="Sisk P."/>
            <person name="Sykes S."/>
            <person name="Wortman J."/>
            <person name="Nusbaum C."/>
            <person name="Birren B."/>
        </authorList>
    </citation>
    <scope>NUCLEOTIDE SEQUENCE [LARGE SCALE GENOMIC DNA]</scope>
    <source>
        <strain evidence="6">MINIMUS1</strain>
    </source>
</reference>
<feature type="compositionally biased region" description="Basic and acidic residues" evidence="2">
    <location>
        <begin position="108"/>
        <end position="125"/>
    </location>
</feature>
<keyword evidence="1" id="KW-0862">Zinc</keyword>
<evidence type="ECO:0000256" key="2">
    <source>
        <dbReference type="SAM" id="MobiDB-lite"/>
    </source>
</evidence>
<dbReference type="InterPro" id="IPR012934">
    <property type="entry name" value="Znf_AD"/>
</dbReference>
<dbReference type="AlphaFoldDB" id="A0A182VT55"/>
<keyword evidence="1" id="KW-0479">Metal-binding</keyword>
<dbReference type="PROSITE" id="PS51915">
    <property type="entry name" value="ZAD"/>
    <property type="match status" value="1"/>
</dbReference>
<proteinExistence type="predicted"/>
<dbReference type="SMART" id="SM00355">
    <property type="entry name" value="ZnF_C2H2"/>
    <property type="match status" value="4"/>
</dbReference>
<evidence type="ECO:0000313" key="6">
    <source>
        <dbReference type="Proteomes" id="UP000075920"/>
    </source>
</evidence>
<evidence type="ECO:0000259" key="4">
    <source>
        <dbReference type="PROSITE" id="PS51915"/>
    </source>
</evidence>
<reference evidence="5" key="2">
    <citation type="submission" date="2020-05" db="UniProtKB">
        <authorList>
            <consortium name="EnsemblMetazoa"/>
        </authorList>
    </citation>
    <scope>IDENTIFICATION</scope>
    <source>
        <strain evidence="5">MINIMUS1</strain>
    </source>
</reference>
<evidence type="ECO:0000256" key="3">
    <source>
        <dbReference type="SAM" id="Phobius"/>
    </source>
</evidence>
<dbReference type="EnsemblMetazoa" id="AMIN001245-RA">
    <property type="protein sequence ID" value="AMIN001245-PA"/>
    <property type="gene ID" value="AMIN001245"/>
</dbReference>
<dbReference type="InterPro" id="IPR013087">
    <property type="entry name" value="Znf_C2H2_type"/>
</dbReference>
<feature type="binding site" evidence="1">
    <location>
        <position position="70"/>
    </location>
    <ligand>
        <name>Zn(2+)</name>
        <dbReference type="ChEBI" id="CHEBI:29105"/>
    </ligand>
</feature>
<feature type="transmembrane region" description="Helical" evidence="3">
    <location>
        <begin position="454"/>
        <end position="475"/>
    </location>
</feature>
<feature type="region of interest" description="Disordered" evidence="2">
    <location>
        <begin position="101"/>
        <end position="125"/>
    </location>
</feature>
<organism evidence="5 6">
    <name type="scientific">Anopheles minimus</name>
    <dbReference type="NCBI Taxonomy" id="112268"/>
    <lineage>
        <taxon>Eukaryota</taxon>
        <taxon>Metazoa</taxon>
        <taxon>Ecdysozoa</taxon>
        <taxon>Arthropoda</taxon>
        <taxon>Hexapoda</taxon>
        <taxon>Insecta</taxon>
        <taxon>Pterygota</taxon>
        <taxon>Neoptera</taxon>
        <taxon>Endopterygota</taxon>
        <taxon>Diptera</taxon>
        <taxon>Nematocera</taxon>
        <taxon>Culicoidea</taxon>
        <taxon>Culicidae</taxon>
        <taxon>Anophelinae</taxon>
        <taxon>Anopheles</taxon>
    </lineage>
</organism>
<dbReference type="Pfam" id="PF07776">
    <property type="entry name" value="zf-AD"/>
    <property type="match status" value="1"/>
</dbReference>
<feature type="binding site" evidence="1">
    <location>
        <position position="19"/>
    </location>
    <ligand>
        <name>Zn(2+)</name>
        <dbReference type="ChEBI" id="CHEBI:29105"/>
    </ligand>
</feature>
<keyword evidence="3" id="KW-0812">Transmembrane</keyword>
<keyword evidence="1" id="KW-0863">Zinc-finger</keyword>
<dbReference type="GO" id="GO:0008270">
    <property type="term" value="F:zinc ion binding"/>
    <property type="evidence" value="ECO:0007669"/>
    <property type="project" value="UniProtKB-UniRule"/>
</dbReference>
<dbReference type="GO" id="GO:0005634">
    <property type="term" value="C:nucleus"/>
    <property type="evidence" value="ECO:0007669"/>
    <property type="project" value="InterPro"/>
</dbReference>
<sequence>METQDLELTISAEEICRTCLAAVDRTQLKPIFCNEILDGRIVPFPSVLELVIGEKLVKHDKLPNNVCPECKGKLRELYLFIGTTQKSNKLLYEIFSIKPSNPANGKTPDTKHAESQTEASSSHEPDIIAFSEPVKMNATGTQCSNETAEIACQTDVQTETGITDDQNGTSEIIKFDEGTITPPISGEYEEATSHVSELLRESPIECTLMNIDDDDVVDNKYEMVLLPSASNEGECFTLRPVKTDSKKKLINETVPSKETRSSKHCILVPKTSVDREQKKVTRRSKNGQAYCSYCNWNGRQTALEQHFQTHRATFELCLESIDYFRCSECFTVFLSQMHFIEHCCTPCSIVPAEEYVYHPDLQRHETFYLNGLDVCMPRLKTFKKRDNKYHCARCIKYTSNGFEAMRLHLLLHEAEDDKIDDVHMLWKRNHLDQIHVCGVCNAQFPDATYIRQHLYFHQDSFICIYGCGMIFASFLRMTRHFQRKHMEQSHEATEVCVMNSSTISCFCRYWSTSFGTLSTLFHPPNAVPFQVRPVTSWNGRVAISLPASATPTITDTPQPRVHDSSAARIVFTLPTHSNV</sequence>